<protein>
    <submittedName>
        <fullName evidence="3">Uncharacterized protein</fullName>
    </submittedName>
</protein>
<name>A0A724WLC2_SALEP</name>
<keyword evidence="2" id="KW-0812">Transmembrane</keyword>
<sequence>MNNFIVTLLSAFLVLYFSISLGTIIKFSKNNIAFEGVALKFFAFLALPFLIIFLFISGARKIKNYSYLKLIKLAIAHYPIHVAMISTKLLLEVTKSTNKTASSKDKQNSNATSVDDWTKQKREKERQRIREEFIQRQEDIHLNKELVALSNMVKVESRLSTTLLRKHVHLKESKEKVTVH</sequence>
<gene>
    <name evidence="3" type="ORF">G2720_24355</name>
</gene>
<evidence type="ECO:0000256" key="2">
    <source>
        <dbReference type="SAM" id="Phobius"/>
    </source>
</evidence>
<proteinExistence type="predicted"/>
<feature type="region of interest" description="Disordered" evidence="1">
    <location>
        <begin position="101"/>
        <end position="123"/>
    </location>
</feature>
<keyword evidence="2" id="KW-0472">Membrane</keyword>
<evidence type="ECO:0000256" key="1">
    <source>
        <dbReference type="SAM" id="MobiDB-lite"/>
    </source>
</evidence>
<keyword evidence="2" id="KW-1133">Transmembrane helix</keyword>
<dbReference type="EMBL" id="DAAQRD010000048">
    <property type="protein sequence ID" value="HAE0520932.1"/>
    <property type="molecule type" value="Genomic_DNA"/>
</dbReference>
<dbReference type="AlphaFoldDB" id="A0A724WLC2"/>
<evidence type="ECO:0000313" key="3">
    <source>
        <dbReference type="EMBL" id="HAE0520932.1"/>
    </source>
</evidence>
<feature type="transmembrane region" description="Helical" evidence="2">
    <location>
        <begin position="38"/>
        <end position="58"/>
    </location>
</feature>
<comment type="caution">
    <text evidence="3">The sequence shown here is derived from an EMBL/GenBank/DDBJ whole genome shotgun (WGS) entry which is preliminary data.</text>
</comment>
<reference evidence="3" key="1">
    <citation type="journal article" date="2018" name="Genome Biol.">
        <title>SKESA: strategic k-mer extension for scrupulous assemblies.</title>
        <authorList>
            <person name="Souvorov A."/>
            <person name="Agarwala R."/>
            <person name="Lipman D.J."/>
        </authorList>
    </citation>
    <scope>NUCLEOTIDE SEQUENCE</scope>
    <source>
        <strain evidence="3">P125109</strain>
    </source>
</reference>
<accession>A0A724WLC2</accession>
<organism evidence="3">
    <name type="scientific">Salmonella enteritidis PT4 (strain P125109)</name>
    <dbReference type="NCBI Taxonomy" id="550537"/>
    <lineage>
        <taxon>Bacteria</taxon>
        <taxon>Pseudomonadati</taxon>
        <taxon>Pseudomonadota</taxon>
        <taxon>Gammaproteobacteria</taxon>
        <taxon>Enterobacterales</taxon>
        <taxon>Enterobacteriaceae</taxon>
        <taxon>Salmonella</taxon>
    </lineage>
</organism>
<reference evidence="3" key="2">
    <citation type="submission" date="2019-01" db="EMBL/GenBank/DDBJ databases">
        <authorList>
            <consortium name="NCBI Pathogen Detection Project"/>
        </authorList>
    </citation>
    <scope>NUCLEOTIDE SEQUENCE</scope>
    <source>
        <strain evidence="3">P125109</strain>
    </source>
</reference>